<evidence type="ECO:0000313" key="3">
    <source>
        <dbReference type="Proteomes" id="UP001373714"/>
    </source>
</evidence>
<comment type="caution">
    <text evidence="2">The sequence shown here is derived from an EMBL/GenBank/DDBJ whole genome shotgun (WGS) entry which is preliminary data.</text>
</comment>
<gene>
    <name evidence="2" type="ORF">TWF730_001716</name>
</gene>
<dbReference type="EMBL" id="JAVHNS010000010">
    <property type="protein sequence ID" value="KAK6342239.1"/>
    <property type="molecule type" value="Genomic_DNA"/>
</dbReference>
<keyword evidence="1" id="KW-0812">Transmembrane</keyword>
<protein>
    <submittedName>
        <fullName evidence="2">Uncharacterized protein</fullName>
    </submittedName>
</protein>
<feature type="transmembrane region" description="Helical" evidence="1">
    <location>
        <begin position="467"/>
        <end position="491"/>
    </location>
</feature>
<organism evidence="2 3">
    <name type="scientific">Orbilia blumenaviensis</name>
    <dbReference type="NCBI Taxonomy" id="1796055"/>
    <lineage>
        <taxon>Eukaryota</taxon>
        <taxon>Fungi</taxon>
        <taxon>Dikarya</taxon>
        <taxon>Ascomycota</taxon>
        <taxon>Pezizomycotina</taxon>
        <taxon>Orbiliomycetes</taxon>
        <taxon>Orbiliales</taxon>
        <taxon>Orbiliaceae</taxon>
        <taxon>Orbilia</taxon>
    </lineage>
</organism>
<evidence type="ECO:0000256" key="1">
    <source>
        <dbReference type="SAM" id="Phobius"/>
    </source>
</evidence>
<reference evidence="2 3" key="1">
    <citation type="submission" date="2019-10" db="EMBL/GenBank/DDBJ databases">
        <authorList>
            <person name="Palmer J.M."/>
        </authorList>
    </citation>
    <scope>NUCLEOTIDE SEQUENCE [LARGE SCALE GENOMIC DNA]</scope>
    <source>
        <strain evidence="2 3">TWF730</strain>
    </source>
</reference>
<evidence type="ECO:0000313" key="2">
    <source>
        <dbReference type="EMBL" id="KAK6342239.1"/>
    </source>
</evidence>
<name>A0AAV9UM64_9PEZI</name>
<dbReference type="AlphaFoldDB" id="A0AAV9UM64"/>
<proteinExistence type="predicted"/>
<accession>A0AAV9UM64</accession>
<keyword evidence="1" id="KW-0472">Membrane</keyword>
<dbReference type="Proteomes" id="UP001373714">
    <property type="component" value="Unassembled WGS sequence"/>
</dbReference>
<sequence>MLSGILANGQTYVAESIIIFATTSRLLSDSRTKSPISLDKLKLRKAMRERSLIFEPRNNWLKSLISMLWLLFWQIPAVLWVGSITPVVRLVENSGIQIAVPVANYSSTSFGLWATDCPPEALCDKDSVAKLLGGSFDEGTFSYVPWRTKTGLLLNAISQASSQDSSSPRNQKLDNTGYAYRGRSYGVGASVGLANLQVVNGVDDETNISIDLIRSYFYYEDGYKASVHCQKNDSRQLYFSKLDTARIASEDNDLQAYWASGSLPNGKWKGFPTWGISKNDSESSAYEGPRLGYEYITALAAVKDQDRYIYGFLAGRKYWELDEAQCEVTFTPTRFNISVDVGIKEVTVAPLPLQNKILPADIDINPSRNVVNNSFYGVSYLSQVSTTLYTSVLGDAFYRNIDNVRKSHGRETAVLDDTLEAIEQGLELLLDSFLGSVSAAQLMIANDTKLATGKVVTLEAVQLGNTFLATALLGLVGLVCAGTILGLSYLWGRYSISWNMLGDHDFLDYKSAIVGVAKGAGYSAAAIVNWKGDSNDREVGKLKITAVDNTSLKLGDKPNTSSDTSSSSLPLRV</sequence>
<keyword evidence="1" id="KW-1133">Transmembrane helix</keyword>
<keyword evidence="3" id="KW-1185">Reference proteome</keyword>